<dbReference type="InterPro" id="IPR011083">
    <property type="entry name" value="Phage_tail_collar_dom"/>
</dbReference>
<gene>
    <name evidence="2" type="ORF">CBZ_25080</name>
</gene>
<dbReference type="Pfam" id="PF07484">
    <property type="entry name" value="Collar"/>
    <property type="match status" value="1"/>
</dbReference>
<dbReference type="OrthoDB" id="9810174at2"/>
<evidence type="ECO:0000313" key="3">
    <source>
        <dbReference type="Proteomes" id="UP000289954"/>
    </source>
</evidence>
<dbReference type="SUPFAM" id="SSF88874">
    <property type="entry name" value="Receptor-binding domain of short tail fibre protein gp12"/>
    <property type="match status" value="1"/>
</dbReference>
<comment type="caution">
    <text evidence="2">The sequence shown here is derived from an EMBL/GenBank/DDBJ whole genome shotgun (WGS) entry which is preliminary data.</text>
</comment>
<protein>
    <submittedName>
        <fullName evidence="2">Tail Collar domain-containing protein</fullName>
    </submittedName>
</protein>
<sequence length="164" mass="17091">MSEPFLAEIRLTAFGFPPRGWAQCNGQLLPINQNQALFSLLGTVYGGDGRVTFALPDLRGRVPVHEGAGLTLGQVGGEEAHTLTVGELPAHTHPVRAAAASDRTAPGQGRWAVTDAPHYGPTPQAVMADGLVGPTGGSQPHENMPPYAALQAVIALVGIFPSRD</sequence>
<dbReference type="Proteomes" id="UP000289954">
    <property type="component" value="Unassembled WGS sequence"/>
</dbReference>
<keyword evidence="3" id="KW-1185">Reference proteome</keyword>
<proteinExistence type="predicted"/>
<organism evidence="2 3">
    <name type="scientific">Cellulomonas biazotea</name>
    <dbReference type="NCBI Taxonomy" id="1709"/>
    <lineage>
        <taxon>Bacteria</taxon>
        <taxon>Bacillati</taxon>
        <taxon>Actinomycetota</taxon>
        <taxon>Actinomycetes</taxon>
        <taxon>Micrococcales</taxon>
        <taxon>Cellulomonadaceae</taxon>
        <taxon>Cellulomonas</taxon>
    </lineage>
</organism>
<dbReference type="InterPro" id="IPR037053">
    <property type="entry name" value="Phage_tail_collar_dom_sf"/>
</dbReference>
<accession>A0A402DTM2</accession>
<feature type="domain" description="Phage tail collar" evidence="1">
    <location>
        <begin position="8"/>
        <end position="63"/>
    </location>
</feature>
<dbReference type="Gene3D" id="3.90.1340.10">
    <property type="entry name" value="Phage tail collar domain"/>
    <property type="match status" value="1"/>
</dbReference>
<evidence type="ECO:0000259" key="1">
    <source>
        <dbReference type="Pfam" id="PF07484"/>
    </source>
</evidence>
<reference evidence="2 3" key="1">
    <citation type="submission" date="2019-01" db="EMBL/GenBank/DDBJ databases">
        <title>Draft genome sequence of Cellulomonas takizawaensis strain TKZ-21.</title>
        <authorList>
            <person name="Yamamura H."/>
            <person name="Hayashi T."/>
            <person name="Hamada M."/>
            <person name="Serisawa Y."/>
            <person name="Matsuyama K."/>
            <person name="Nakagawa Y."/>
            <person name="Otoguro M."/>
            <person name="Yanagida F."/>
            <person name="Hayakawa M."/>
        </authorList>
    </citation>
    <scope>NUCLEOTIDE SEQUENCE [LARGE SCALE GENOMIC DNA]</scope>
    <source>
        <strain evidence="2 3">NBRC12680</strain>
    </source>
</reference>
<name>A0A402DTM2_9CELL</name>
<dbReference type="RefSeq" id="WP_130782060.1">
    <property type="nucleotide sequence ID" value="NZ_BIMR01000209.1"/>
</dbReference>
<dbReference type="AlphaFoldDB" id="A0A402DTM2"/>
<dbReference type="EMBL" id="BIMR01000209">
    <property type="protein sequence ID" value="GCE77452.1"/>
    <property type="molecule type" value="Genomic_DNA"/>
</dbReference>
<evidence type="ECO:0000313" key="2">
    <source>
        <dbReference type="EMBL" id="GCE77452.1"/>
    </source>
</evidence>